<evidence type="ECO:0000256" key="1">
    <source>
        <dbReference type="SAM" id="Phobius"/>
    </source>
</evidence>
<proteinExistence type="predicted"/>
<reference evidence="2 3" key="2">
    <citation type="submission" date="2023-11" db="EMBL/GenBank/DDBJ databases">
        <authorList>
            <person name="Lara A.C."/>
            <person name="Chronakova A."/>
        </authorList>
    </citation>
    <scope>NUCLEOTIDE SEQUENCE [LARGE SCALE GENOMIC DNA]</scope>
    <source>
        <strain evidence="2 3">BCCO 10_0798</strain>
    </source>
</reference>
<keyword evidence="1" id="KW-0472">Membrane</keyword>
<dbReference type="EMBL" id="JAXAVV010000001">
    <property type="protein sequence ID" value="MDX8048056.1"/>
    <property type="molecule type" value="Genomic_DNA"/>
</dbReference>
<reference evidence="2 3" key="1">
    <citation type="submission" date="2023-11" db="EMBL/GenBank/DDBJ databases">
        <title>Lentzea sokolovensis, sp. nov., Lentzea kristufkii, sp. nov., and Lentzea miocenensis, sp. nov., rare actinobacteria from Sokolov Coal Basin, Miocene lacustrine sediment, Czech Republic.</title>
        <authorList>
            <person name="Lara A."/>
            <person name="Kotroba L."/>
            <person name="Nouioui I."/>
            <person name="Neumann-Schaal M."/>
            <person name="Mast Y."/>
            <person name="Chronakova A."/>
        </authorList>
    </citation>
    <scope>NUCLEOTIDE SEQUENCE [LARGE SCALE GENOMIC DNA]</scope>
    <source>
        <strain evidence="2 3">BCCO 10_0798</strain>
    </source>
</reference>
<keyword evidence="1" id="KW-1133">Transmembrane helix</keyword>
<dbReference type="RefSeq" id="WP_319982208.1">
    <property type="nucleotide sequence ID" value="NZ_JAXAVV010000001.1"/>
</dbReference>
<sequence length="257" mass="28654">MHTPRVVIWTTSDLETTRAELVRRPTRPRLLVPVAHGTFVLGPHPYTSESLIDGLRVVKGRRIGLVWTETTAWLVYFDGVIRGWRFGPDDYFEPEPPKRLPEGLSWLNEAVEAVRERGVLDGVSALRTALEAAGFFLDAAALVRIDGGEVDEAVPHHEKKWWEGLAGERQGMSDQPWVNPLLPLGSTVLLTAFVSFLLTVVGVPVLITAPLYLLMAAALVMQTWINVVAWSRSRRVDAFPVRDVLGMSAWAREADQE</sequence>
<dbReference type="Proteomes" id="UP001271792">
    <property type="component" value="Unassembled WGS sequence"/>
</dbReference>
<feature type="transmembrane region" description="Helical" evidence="1">
    <location>
        <begin position="211"/>
        <end position="230"/>
    </location>
</feature>
<protein>
    <submittedName>
        <fullName evidence="2">Uncharacterized protein</fullName>
    </submittedName>
</protein>
<accession>A0ABU4TIF3</accession>
<feature type="transmembrane region" description="Helical" evidence="1">
    <location>
        <begin position="181"/>
        <end position="205"/>
    </location>
</feature>
<name>A0ABU4TIF3_9PSEU</name>
<evidence type="ECO:0000313" key="3">
    <source>
        <dbReference type="Proteomes" id="UP001271792"/>
    </source>
</evidence>
<keyword evidence="3" id="KW-1185">Reference proteome</keyword>
<organism evidence="2 3">
    <name type="scientific">Lentzea kristufekii</name>
    <dbReference type="NCBI Taxonomy" id="3095430"/>
    <lineage>
        <taxon>Bacteria</taxon>
        <taxon>Bacillati</taxon>
        <taxon>Actinomycetota</taxon>
        <taxon>Actinomycetes</taxon>
        <taxon>Pseudonocardiales</taxon>
        <taxon>Pseudonocardiaceae</taxon>
        <taxon>Lentzea</taxon>
    </lineage>
</organism>
<evidence type="ECO:0000313" key="2">
    <source>
        <dbReference type="EMBL" id="MDX8048056.1"/>
    </source>
</evidence>
<gene>
    <name evidence="2" type="ORF">SK571_01560</name>
</gene>
<comment type="caution">
    <text evidence="2">The sequence shown here is derived from an EMBL/GenBank/DDBJ whole genome shotgun (WGS) entry which is preliminary data.</text>
</comment>
<keyword evidence="1" id="KW-0812">Transmembrane</keyword>